<keyword evidence="1" id="KW-1133">Transmembrane helix</keyword>
<evidence type="ECO:0000256" key="1">
    <source>
        <dbReference type="SAM" id="Phobius"/>
    </source>
</evidence>
<dbReference type="InterPro" id="IPR036291">
    <property type="entry name" value="NAD(P)-bd_dom_sf"/>
</dbReference>
<reference evidence="2" key="1">
    <citation type="journal article" date="2020" name="Nat. Commun.">
        <title>Large-scale genome sequencing of mycorrhizal fungi provides insights into the early evolution of symbiotic traits.</title>
        <authorList>
            <person name="Miyauchi S."/>
            <person name="Kiss E."/>
            <person name="Kuo A."/>
            <person name="Drula E."/>
            <person name="Kohler A."/>
            <person name="Sanchez-Garcia M."/>
            <person name="Morin E."/>
            <person name="Andreopoulos B."/>
            <person name="Barry K.W."/>
            <person name="Bonito G."/>
            <person name="Buee M."/>
            <person name="Carver A."/>
            <person name="Chen C."/>
            <person name="Cichocki N."/>
            <person name="Clum A."/>
            <person name="Culley D."/>
            <person name="Crous P.W."/>
            <person name="Fauchery L."/>
            <person name="Girlanda M."/>
            <person name="Hayes R.D."/>
            <person name="Keri Z."/>
            <person name="LaButti K."/>
            <person name="Lipzen A."/>
            <person name="Lombard V."/>
            <person name="Magnuson J."/>
            <person name="Maillard F."/>
            <person name="Murat C."/>
            <person name="Nolan M."/>
            <person name="Ohm R.A."/>
            <person name="Pangilinan J."/>
            <person name="Pereira M.F."/>
            <person name="Perotto S."/>
            <person name="Peter M."/>
            <person name="Pfister S."/>
            <person name="Riley R."/>
            <person name="Sitrit Y."/>
            <person name="Stielow J.B."/>
            <person name="Szollosi G."/>
            <person name="Zifcakova L."/>
            <person name="Stursova M."/>
            <person name="Spatafora J.W."/>
            <person name="Tedersoo L."/>
            <person name="Vaario L.M."/>
            <person name="Yamada A."/>
            <person name="Yan M."/>
            <person name="Wang P."/>
            <person name="Xu J."/>
            <person name="Bruns T."/>
            <person name="Baldrian P."/>
            <person name="Vilgalys R."/>
            <person name="Dunand C."/>
            <person name="Henrissat B."/>
            <person name="Grigoriev I.V."/>
            <person name="Hibbett D."/>
            <person name="Nagy L.G."/>
            <person name="Martin F.M."/>
        </authorList>
    </citation>
    <scope>NUCLEOTIDE SEQUENCE</scope>
    <source>
        <strain evidence="2">UP504</strain>
    </source>
</reference>
<dbReference type="AlphaFoldDB" id="A0A9P6BAJ1"/>
<keyword evidence="3" id="KW-1185">Reference proteome</keyword>
<evidence type="ECO:0000313" key="2">
    <source>
        <dbReference type="EMBL" id="KAF9519945.1"/>
    </source>
</evidence>
<evidence type="ECO:0000313" key="3">
    <source>
        <dbReference type="Proteomes" id="UP000886523"/>
    </source>
</evidence>
<dbReference type="Gene3D" id="3.40.50.720">
    <property type="entry name" value="NAD(P)-binding Rossmann-like Domain"/>
    <property type="match status" value="1"/>
</dbReference>
<dbReference type="Proteomes" id="UP000886523">
    <property type="component" value="Unassembled WGS sequence"/>
</dbReference>
<dbReference type="SUPFAM" id="SSF51735">
    <property type="entry name" value="NAD(P)-binding Rossmann-fold domains"/>
    <property type="match status" value="1"/>
</dbReference>
<dbReference type="EMBL" id="MU128915">
    <property type="protein sequence ID" value="KAF9519945.1"/>
    <property type="molecule type" value="Genomic_DNA"/>
</dbReference>
<accession>A0A9P6BAJ1</accession>
<comment type="caution">
    <text evidence="2">The sequence shown here is derived from an EMBL/GenBank/DDBJ whole genome shotgun (WGS) entry which is preliminary data.</text>
</comment>
<sequence length="51" mass="5354">MSHSVLWQGNFFGVLLSAAAFIPLLERTSSSPSILLVSSVASLIPAPTRAL</sequence>
<organism evidence="2 3">
    <name type="scientific">Hydnum rufescens UP504</name>
    <dbReference type="NCBI Taxonomy" id="1448309"/>
    <lineage>
        <taxon>Eukaryota</taxon>
        <taxon>Fungi</taxon>
        <taxon>Dikarya</taxon>
        <taxon>Basidiomycota</taxon>
        <taxon>Agaricomycotina</taxon>
        <taxon>Agaricomycetes</taxon>
        <taxon>Cantharellales</taxon>
        <taxon>Hydnaceae</taxon>
        <taxon>Hydnum</taxon>
    </lineage>
</organism>
<protein>
    <submittedName>
        <fullName evidence="2">Uncharacterized protein</fullName>
    </submittedName>
</protein>
<name>A0A9P6BAJ1_9AGAM</name>
<feature type="transmembrane region" description="Helical" evidence="1">
    <location>
        <begin position="6"/>
        <end position="25"/>
    </location>
</feature>
<gene>
    <name evidence="2" type="ORF">BS47DRAFT_1336680</name>
</gene>
<proteinExistence type="predicted"/>
<keyword evidence="1" id="KW-0812">Transmembrane</keyword>
<keyword evidence="1" id="KW-0472">Membrane</keyword>